<evidence type="ECO:0000256" key="1">
    <source>
        <dbReference type="ARBA" id="ARBA00004613"/>
    </source>
</evidence>
<reference evidence="8" key="2">
    <citation type="submission" date="2014-09" db="EMBL/GenBank/DDBJ databases">
        <authorList>
            <person name="Aslett A.Martin."/>
        </authorList>
    </citation>
    <scope>NUCLEOTIDE SEQUENCE</scope>
    <source>
        <strain evidence="8">ED321 Heterogonic</strain>
    </source>
</reference>
<evidence type="ECO:0000256" key="4">
    <source>
        <dbReference type="ARBA" id="ARBA00022729"/>
    </source>
</evidence>
<comment type="subcellular location">
    <subcellularLocation>
        <location evidence="1">Secreted</location>
    </subcellularLocation>
</comment>
<dbReference type="AlphaFoldDB" id="A0A090MS21"/>
<dbReference type="GeneID" id="36373420"/>
<reference evidence="10" key="3">
    <citation type="submission" date="2020-12" db="UniProtKB">
        <authorList>
            <consortium name="WormBaseParasite"/>
        </authorList>
    </citation>
    <scope>IDENTIFICATION</scope>
</reference>
<keyword evidence="5" id="KW-0175">Coiled coil</keyword>
<dbReference type="GO" id="GO:0008289">
    <property type="term" value="F:lipid binding"/>
    <property type="evidence" value="ECO:0007669"/>
    <property type="project" value="UniProtKB-KW"/>
</dbReference>
<keyword evidence="9" id="KW-1185">Reference proteome</keyword>
<evidence type="ECO:0000256" key="5">
    <source>
        <dbReference type="ARBA" id="ARBA00023054"/>
    </source>
</evidence>
<dbReference type="GO" id="GO:0005576">
    <property type="term" value="C:extracellular region"/>
    <property type="evidence" value="ECO:0007669"/>
    <property type="project" value="UniProtKB-SubCell"/>
</dbReference>
<dbReference type="WormBase" id="SRAE_0000018300">
    <property type="protein sequence ID" value="SRP00770"/>
    <property type="gene ID" value="WBGene00255922"/>
</dbReference>
<dbReference type="InterPro" id="IPR008632">
    <property type="entry name" value="Gp-FAR-1"/>
</dbReference>
<dbReference type="WBParaSite" id="SRAE_0000018300.1">
    <property type="protein sequence ID" value="SRAE_0000018300.1"/>
    <property type="gene ID" value="WBGene00255922"/>
</dbReference>
<dbReference type="RefSeq" id="XP_024500262.1">
    <property type="nucleotide sequence ID" value="XM_024646039.1"/>
</dbReference>
<protein>
    <submittedName>
        <fullName evidence="8 10">Nematode fatty acid retinoid binding family-containing protein</fullName>
    </submittedName>
</protein>
<reference evidence="9" key="1">
    <citation type="submission" date="2014-09" db="EMBL/GenBank/DDBJ databases">
        <authorList>
            <person name="Martin A.A."/>
        </authorList>
    </citation>
    <scope>NUCLEOTIDE SEQUENCE</scope>
    <source>
        <strain evidence="9">ED321</strain>
    </source>
</reference>
<feature type="chain" id="PRO_5015031300" evidence="7">
    <location>
        <begin position="18"/>
        <end position="176"/>
    </location>
</feature>
<evidence type="ECO:0000313" key="8">
    <source>
        <dbReference type="EMBL" id="CEF61053.1"/>
    </source>
</evidence>
<evidence type="ECO:0000313" key="9">
    <source>
        <dbReference type="Proteomes" id="UP000035682"/>
    </source>
</evidence>
<organism evidence="8">
    <name type="scientific">Strongyloides ratti</name>
    <name type="common">Parasitic roundworm</name>
    <dbReference type="NCBI Taxonomy" id="34506"/>
    <lineage>
        <taxon>Eukaryota</taxon>
        <taxon>Metazoa</taxon>
        <taxon>Ecdysozoa</taxon>
        <taxon>Nematoda</taxon>
        <taxon>Chromadorea</taxon>
        <taxon>Rhabditida</taxon>
        <taxon>Tylenchina</taxon>
        <taxon>Panagrolaimomorpha</taxon>
        <taxon>Strongyloidoidea</taxon>
        <taxon>Strongyloididae</taxon>
        <taxon>Strongyloides</taxon>
    </lineage>
</organism>
<evidence type="ECO:0000256" key="6">
    <source>
        <dbReference type="ARBA" id="ARBA00023121"/>
    </source>
</evidence>
<dbReference type="EMBL" id="LN609405">
    <property type="protein sequence ID" value="CEF61053.1"/>
    <property type="molecule type" value="Genomic_DNA"/>
</dbReference>
<evidence type="ECO:0000256" key="2">
    <source>
        <dbReference type="ARBA" id="ARBA00006648"/>
    </source>
</evidence>
<dbReference type="Pfam" id="PF05823">
    <property type="entry name" value="Gp-FAR-1"/>
    <property type="match status" value="1"/>
</dbReference>
<sequence length="176" mass="20816">MFLKISIILCLINIIISLNNVFGWSKEKTYDQIVYDFKVAFPREMQEFRNNLSIHELDILHKIESEKRKYKNVEELTETIKSASPVFQSKFKKLYSDLQQKINLLSVESLSFIYDIGGKVQHLIDSQIVFSKIQPSSELKNEYILKYKKLSQETKNNLQKVLPMYDHLYKLMLKSN</sequence>
<evidence type="ECO:0000313" key="10">
    <source>
        <dbReference type="WBParaSite" id="SRAE_0000018300.1"/>
    </source>
</evidence>
<comment type="similarity">
    <text evidence="2">Belongs to the fatty-acid and retinol-binding protein (FARBP) family.</text>
</comment>
<evidence type="ECO:0000256" key="3">
    <source>
        <dbReference type="ARBA" id="ARBA00022525"/>
    </source>
</evidence>
<dbReference type="OrthoDB" id="5808308at2759"/>
<name>A0A090MS21_STRRB</name>
<dbReference type="Proteomes" id="UP000035682">
    <property type="component" value="Unplaced"/>
</dbReference>
<keyword evidence="3" id="KW-0964">Secreted</keyword>
<feature type="signal peptide" evidence="7">
    <location>
        <begin position="1"/>
        <end position="17"/>
    </location>
</feature>
<dbReference type="CTD" id="36373420"/>
<evidence type="ECO:0000313" key="11">
    <source>
        <dbReference type="WormBase" id="SRAE_0000018300"/>
    </source>
</evidence>
<proteinExistence type="inferred from homology"/>
<dbReference type="Gene3D" id="1.20.120.1100">
    <property type="match status" value="1"/>
</dbReference>
<evidence type="ECO:0000256" key="7">
    <source>
        <dbReference type="SAM" id="SignalP"/>
    </source>
</evidence>
<gene>
    <name evidence="8 10 11" type="ORF">SRAE_0000018300</name>
</gene>
<keyword evidence="4 7" id="KW-0732">Signal</keyword>
<keyword evidence="6" id="KW-0446">Lipid-binding</keyword>
<accession>A0A090MS21</accession>